<dbReference type="EMBL" id="CP089984">
    <property type="protein sequence ID" value="WXB19359.1"/>
    <property type="molecule type" value="Genomic_DNA"/>
</dbReference>
<feature type="region of interest" description="Disordered" evidence="1">
    <location>
        <begin position="1"/>
        <end position="23"/>
    </location>
</feature>
<evidence type="ECO:0000256" key="1">
    <source>
        <dbReference type="SAM" id="MobiDB-lite"/>
    </source>
</evidence>
<feature type="compositionally biased region" description="Basic and acidic residues" evidence="1">
    <location>
        <begin position="1"/>
        <end position="17"/>
    </location>
</feature>
<protein>
    <submittedName>
        <fullName evidence="2">Uncharacterized protein</fullName>
    </submittedName>
</protein>
<organism evidence="2 3">
    <name type="scientific">Pendulispora albinea</name>
    <dbReference type="NCBI Taxonomy" id="2741071"/>
    <lineage>
        <taxon>Bacteria</taxon>
        <taxon>Pseudomonadati</taxon>
        <taxon>Myxococcota</taxon>
        <taxon>Myxococcia</taxon>
        <taxon>Myxococcales</taxon>
        <taxon>Sorangiineae</taxon>
        <taxon>Pendulisporaceae</taxon>
        <taxon>Pendulispora</taxon>
    </lineage>
</organism>
<accession>A0ABZ2MA23</accession>
<reference evidence="2 3" key="1">
    <citation type="submission" date="2021-12" db="EMBL/GenBank/DDBJ databases">
        <title>Discovery of the Pendulisporaceae a myxobacterial family with distinct sporulation behavior and unique specialized metabolism.</title>
        <authorList>
            <person name="Garcia R."/>
            <person name="Popoff A."/>
            <person name="Bader C.D."/>
            <person name="Loehr J."/>
            <person name="Walesch S."/>
            <person name="Walt C."/>
            <person name="Boldt J."/>
            <person name="Bunk B."/>
            <person name="Haeckl F.J.F.P.J."/>
            <person name="Gunesch A.P."/>
            <person name="Birkelbach J."/>
            <person name="Nuebel U."/>
            <person name="Pietschmann T."/>
            <person name="Bach T."/>
            <person name="Mueller R."/>
        </authorList>
    </citation>
    <scope>NUCLEOTIDE SEQUENCE [LARGE SCALE GENOMIC DNA]</scope>
    <source>
        <strain evidence="2 3">MSr11954</strain>
    </source>
</reference>
<dbReference type="RefSeq" id="WP_394828979.1">
    <property type="nucleotide sequence ID" value="NZ_CP089984.1"/>
</dbReference>
<evidence type="ECO:0000313" key="2">
    <source>
        <dbReference type="EMBL" id="WXB19359.1"/>
    </source>
</evidence>
<sequence>MERPRAGEKGAKPEDRAQLATSRTHGFGLWGRRRSRDRWWRWRYVLRVHDSDGKTDGQTAGTNGFEVRVGRGAPETSNDFGQQARVLAIFDAIDFPIVRHVDDDGHASTRFLERQGAL</sequence>
<proteinExistence type="predicted"/>
<evidence type="ECO:0000313" key="3">
    <source>
        <dbReference type="Proteomes" id="UP001370348"/>
    </source>
</evidence>
<name>A0ABZ2MA23_9BACT</name>
<gene>
    <name evidence="2" type="ORF">LZC94_19275</name>
</gene>
<keyword evidence="3" id="KW-1185">Reference proteome</keyword>
<dbReference type="Proteomes" id="UP001370348">
    <property type="component" value="Chromosome"/>
</dbReference>